<name>A0AA38J4H6_9AGAR</name>
<gene>
    <name evidence="1" type="ORF">DFJ43DRAFT_1159960</name>
</gene>
<reference evidence="1" key="2">
    <citation type="journal article" date="2023" name="Proc. Natl. Acad. Sci. U.S.A.">
        <title>A global phylogenomic analysis of the shiitake genus Lentinula.</title>
        <authorList>
            <person name="Sierra-Patev S."/>
            <person name="Min B."/>
            <person name="Naranjo-Ortiz M."/>
            <person name="Looney B."/>
            <person name="Konkel Z."/>
            <person name="Slot J.C."/>
            <person name="Sakamoto Y."/>
            <person name="Steenwyk J.L."/>
            <person name="Rokas A."/>
            <person name="Carro J."/>
            <person name="Camarero S."/>
            <person name="Ferreira P."/>
            <person name="Molpeceres G."/>
            <person name="Ruiz-Duenas F.J."/>
            <person name="Serrano A."/>
            <person name="Henrissat B."/>
            <person name="Drula E."/>
            <person name="Hughes K.W."/>
            <person name="Mata J.L."/>
            <person name="Ishikawa N.K."/>
            <person name="Vargas-Isla R."/>
            <person name="Ushijima S."/>
            <person name="Smith C.A."/>
            <person name="Donoghue J."/>
            <person name="Ahrendt S."/>
            <person name="Andreopoulos W."/>
            <person name="He G."/>
            <person name="LaButti K."/>
            <person name="Lipzen A."/>
            <person name="Ng V."/>
            <person name="Riley R."/>
            <person name="Sandor L."/>
            <person name="Barry K."/>
            <person name="Martinez A.T."/>
            <person name="Xiao Y."/>
            <person name="Gibbons J.G."/>
            <person name="Terashima K."/>
            <person name="Grigoriev I.V."/>
            <person name="Hibbett D."/>
        </authorList>
    </citation>
    <scope>NUCLEOTIDE SEQUENCE</scope>
    <source>
        <strain evidence="1">ET3784</strain>
    </source>
</reference>
<reference evidence="1" key="1">
    <citation type="submission" date="2022-08" db="EMBL/GenBank/DDBJ databases">
        <authorList>
            <consortium name="DOE Joint Genome Institute"/>
            <person name="Min B."/>
            <person name="Sierra-Patev S."/>
            <person name="Naranjo-Ortiz M."/>
            <person name="Looney B."/>
            <person name="Konkel Z."/>
            <person name="Slot J.C."/>
            <person name="Sakamoto Y."/>
            <person name="Steenwyk J.L."/>
            <person name="Rokas A."/>
            <person name="Carro J."/>
            <person name="Camarero S."/>
            <person name="Ferreira P."/>
            <person name="Molpeceres G."/>
            <person name="Ruiz-duenas F.J."/>
            <person name="Serrano A."/>
            <person name="Henrissat B."/>
            <person name="Drula E."/>
            <person name="Hughes K.W."/>
            <person name="Mata J.L."/>
            <person name="Ishikawa N.K."/>
            <person name="Vargas-Isla R."/>
            <person name="Ushijima S."/>
            <person name="Smith C.A."/>
            <person name="Ahrendt S."/>
            <person name="Andreopoulos W."/>
            <person name="He G."/>
            <person name="LaButti K."/>
            <person name="Lipzen A."/>
            <person name="Ng V."/>
            <person name="Riley R."/>
            <person name="Sandor L."/>
            <person name="Barry K."/>
            <person name="Martinez A.T."/>
            <person name="Xiao Y."/>
            <person name="Gibbons J.G."/>
            <person name="Terashima K."/>
            <person name="Hibbett D.S."/>
            <person name="Grigoriev I.V."/>
        </authorList>
    </citation>
    <scope>NUCLEOTIDE SEQUENCE</scope>
    <source>
        <strain evidence="1">ET3784</strain>
    </source>
</reference>
<evidence type="ECO:0000313" key="1">
    <source>
        <dbReference type="EMBL" id="KAJ3716788.1"/>
    </source>
</evidence>
<evidence type="ECO:0000313" key="2">
    <source>
        <dbReference type="Proteomes" id="UP001176059"/>
    </source>
</evidence>
<accession>A0AA38J4H6</accession>
<protein>
    <submittedName>
        <fullName evidence="1">Uncharacterized protein</fullName>
    </submittedName>
</protein>
<dbReference type="EMBL" id="JANVFO010000076">
    <property type="protein sequence ID" value="KAJ3716788.1"/>
    <property type="molecule type" value="Genomic_DNA"/>
</dbReference>
<comment type="caution">
    <text evidence="1">The sequence shown here is derived from an EMBL/GenBank/DDBJ whole genome shotgun (WGS) entry which is preliminary data.</text>
</comment>
<sequence>MARVGDVTRIWEINIHWPMYSQCSVWDGKGVEIWECIISPNLTHVLQIPYIGDIWLAGETQALAVTQIVIHQNQITLETLVLLLLAKSFVFRATLKLDLIICSWAICSRSVSYGIGAITLTATECGNPRHRDRKKSHLYPLSLSLSSSSFSTPSSHQTYEG</sequence>
<organism evidence="1 2">
    <name type="scientific">Lentinula guzmanii</name>
    <dbReference type="NCBI Taxonomy" id="2804957"/>
    <lineage>
        <taxon>Eukaryota</taxon>
        <taxon>Fungi</taxon>
        <taxon>Dikarya</taxon>
        <taxon>Basidiomycota</taxon>
        <taxon>Agaricomycotina</taxon>
        <taxon>Agaricomycetes</taxon>
        <taxon>Agaricomycetidae</taxon>
        <taxon>Agaricales</taxon>
        <taxon>Marasmiineae</taxon>
        <taxon>Omphalotaceae</taxon>
        <taxon>Lentinula</taxon>
    </lineage>
</organism>
<proteinExistence type="predicted"/>
<dbReference type="Proteomes" id="UP001176059">
    <property type="component" value="Unassembled WGS sequence"/>
</dbReference>
<keyword evidence="2" id="KW-1185">Reference proteome</keyword>
<dbReference type="AlphaFoldDB" id="A0AA38J4H6"/>